<evidence type="ECO:0000313" key="4">
    <source>
        <dbReference type="Proteomes" id="UP001590950"/>
    </source>
</evidence>
<keyword evidence="4" id="KW-1185">Reference proteome</keyword>
<feature type="region of interest" description="Disordered" evidence="1">
    <location>
        <begin position="83"/>
        <end position="105"/>
    </location>
</feature>
<evidence type="ECO:0000256" key="1">
    <source>
        <dbReference type="SAM" id="MobiDB-lite"/>
    </source>
</evidence>
<feature type="transmembrane region" description="Helical" evidence="2">
    <location>
        <begin position="161"/>
        <end position="181"/>
    </location>
</feature>
<comment type="caution">
    <text evidence="3">The sequence shown here is derived from an EMBL/GenBank/DDBJ whole genome shotgun (WGS) entry which is preliminary data.</text>
</comment>
<feature type="transmembrane region" description="Helical" evidence="2">
    <location>
        <begin position="187"/>
        <end position="208"/>
    </location>
</feature>
<feature type="transmembrane region" description="Helical" evidence="2">
    <location>
        <begin position="136"/>
        <end position="154"/>
    </location>
</feature>
<dbReference type="Proteomes" id="UP001590950">
    <property type="component" value="Unassembled WGS sequence"/>
</dbReference>
<organism evidence="3 4">
    <name type="scientific">Stereocaulon virgatum</name>
    <dbReference type="NCBI Taxonomy" id="373712"/>
    <lineage>
        <taxon>Eukaryota</taxon>
        <taxon>Fungi</taxon>
        <taxon>Dikarya</taxon>
        <taxon>Ascomycota</taxon>
        <taxon>Pezizomycotina</taxon>
        <taxon>Lecanoromycetes</taxon>
        <taxon>OSLEUM clade</taxon>
        <taxon>Lecanoromycetidae</taxon>
        <taxon>Lecanorales</taxon>
        <taxon>Lecanorineae</taxon>
        <taxon>Stereocaulaceae</taxon>
        <taxon>Stereocaulon</taxon>
    </lineage>
</organism>
<accession>A0ABR4A850</accession>
<protein>
    <recommendedName>
        <fullName evidence="5">Transmembrane protein</fullName>
    </recommendedName>
</protein>
<reference evidence="3 4" key="1">
    <citation type="submission" date="2024-09" db="EMBL/GenBank/DDBJ databases">
        <title>Rethinking Asexuality: The Enigmatic Case of Functional Sexual Genes in Lepraria (Stereocaulaceae).</title>
        <authorList>
            <person name="Doellman M."/>
            <person name="Sun Y."/>
            <person name="Barcenas-Pena A."/>
            <person name="Lumbsch H.T."/>
            <person name="Grewe F."/>
        </authorList>
    </citation>
    <scope>NUCLEOTIDE SEQUENCE [LARGE SCALE GENOMIC DNA]</scope>
    <source>
        <strain evidence="3 4">Mercado 3170</strain>
    </source>
</reference>
<keyword evidence="2" id="KW-1133">Transmembrane helix</keyword>
<evidence type="ECO:0000256" key="2">
    <source>
        <dbReference type="SAM" id="Phobius"/>
    </source>
</evidence>
<sequence length="212" mass="21725">MKEDCTVCEVDRVKSLVVMESSPVKNGKMIRRATRKFTVPPGGGGRGCKKRDGACPKAIVTDGGDDRSRPWKNELIILKDQSGMVPDDSLDPPESDLAADAKPLPPDTISGPKGATVGFAKADGALKTFTMVGKEALGALGVAGTVVGAAFVILDFVGHSWVGGAIGGIGLIAGTAAGIAISGPIGWVVGGAIMALFASKLSFVIIGMKRYD</sequence>
<evidence type="ECO:0008006" key="5">
    <source>
        <dbReference type="Google" id="ProtNLM"/>
    </source>
</evidence>
<evidence type="ECO:0000313" key="3">
    <source>
        <dbReference type="EMBL" id="KAL2042087.1"/>
    </source>
</evidence>
<keyword evidence="2" id="KW-0812">Transmembrane</keyword>
<name>A0ABR4A850_9LECA</name>
<keyword evidence="2" id="KW-0472">Membrane</keyword>
<dbReference type="EMBL" id="JBEFKJ010000015">
    <property type="protein sequence ID" value="KAL2042087.1"/>
    <property type="molecule type" value="Genomic_DNA"/>
</dbReference>
<gene>
    <name evidence="3" type="ORF">N7G274_005275</name>
</gene>
<proteinExistence type="predicted"/>